<reference evidence="4 5" key="2">
    <citation type="journal article" date="2016" name="Int. J. Syst. Evol. Microbiol.">
        <title>Flavisolibacter tropicus sp. nov., isolated from tropical soil.</title>
        <authorList>
            <person name="Lee J.J."/>
            <person name="Kang M.S."/>
            <person name="Kim G.S."/>
            <person name="Lee C.S."/>
            <person name="Lim S."/>
            <person name="Lee J."/>
            <person name="Roh S.H."/>
            <person name="Kang H."/>
            <person name="Ha J.M."/>
            <person name="Bae S."/>
            <person name="Jung H.Y."/>
            <person name="Kim M.K."/>
        </authorList>
    </citation>
    <scope>NUCLEOTIDE SEQUENCE [LARGE SCALE GENOMIC DNA]</scope>
    <source>
        <strain evidence="4 5">LCS9</strain>
    </source>
</reference>
<evidence type="ECO:0000313" key="5">
    <source>
        <dbReference type="Proteomes" id="UP000077177"/>
    </source>
</evidence>
<evidence type="ECO:0000256" key="1">
    <source>
        <dbReference type="SAM" id="MobiDB-lite"/>
    </source>
</evidence>
<dbReference type="AlphaFoldDB" id="A0A172U2H9"/>
<gene>
    <name evidence="4" type="ORF">SY85_11245</name>
</gene>
<feature type="transmembrane region" description="Helical" evidence="2">
    <location>
        <begin position="59"/>
        <end position="81"/>
    </location>
</feature>
<evidence type="ECO:0000256" key="2">
    <source>
        <dbReference type="SAM" id="Phobius"/>
    </source>
</evidence>
<evidence type="ECO:0000313" key="4">
    <source>
        <dbReference type="EMBL" id="ANE53432.1"/>
    </source>
</evidence>
<feature type="domain" description="Endonuclease/exonuclease/phosphatase" evidence="3">
    <location>
        <begin position="105"/>
        <end position="311"/>
    </location>
</feature>
<keyword evidence="2" id="KW-1133">Transmembrane helix</keyword>
<dbReference type="GO" id="GO:0003824">
    <property type="term" value="F:catalytic activity"/>
    <property type="evidence" value="ECO:0007669"/>
    <property type="project" value="InterPro"/>
</dbReference>
<dbReference type="SUPFAM" id="SSF56219">
    <property type="entry name" value="DNase I-like"/>
    <property type="match status" value="1"/>
</dbReference>
<feature type="compositionally biased region" description="Basic and acidic residues" evidence="1">
    <location>
        <begin position="333"/>
        <end position="343"/>
    </location>
</feature>
<dbReference type="STRING" id="1492898.SY85_11245"/>
<feature type="region of interest" description="Disordered" evidence="1">
    <location>
        <begin position="328"/>
        <end position="355"/>
    </location>
</feature>
<evidence type="ECO:0000259" key="3">
    <source>
        <dbReference type="Pfam" id="PF03372"/>
    </source>
</evidence>
<keyword evidence="5" id="KW-1185">Reference proteome</keyword>
<proteinExistence type="predicted"/>
<dbReference type="Gene3D" id="3.60.10.10">
    <property type="entry name" value="Endonuclease/exonuclease/phosphatase"/>
    <property type="match status" value="1"/>
</dbReference>
<dbReference type="Pfam" id="PF03372">
    <property type="entry name" value="Exo_endo_phos"/>
    <property type="match status" value="1"/>
</dbReference>
<dbReference type="PATRIC" id="fig|1492898.3.peg.2424"/>
<dbReference type="KEGG" id="fla:SY85_11245"/>
<name>A0A172U2H9_9BACT</name>
<reference evidence="5" key="1">
    <citation type="submission" date="2015-01" db="EMBL/GenBank/DDBJ databases">
        <title>Flavisolibacter sp./LCS9/ whole genome sequencing.</title>
        <authorList>
            <person name="Kim M.K."/>
            <person name="Srinivasan S."/>
            <person name="Lee J.-J."/>
        </authorList>
    </citation>
    <scope>NUCLEOTIDE SEQUENCE [LARGE SCALE GENOMIC DNA]</scope>
    <source>
        <strain evidence="5">LCS9</strain>
    </source>
</reference>
<dbReference type="Proteomes" id="UP000077177">
    <property type="component" value="Chromosome"/>
</dbReference>
<dbReference type="InterPro" id="IPR036691">
    <property type="entry name" value="Endo/exonu/phosph_ase_sf"/>
</dbReference>
<keyword evidence="2" id="KW-0472">Membrane</keyword>
<dbReference type="InterPro" id="IPR005135">
    <property type="entry name" value="Endo/exonuclease/phosphatase"/>
</dbReference>
<organism evidence="4 5">
    <name type="scientific">Flavisolibacter tropicus</name>
    <dbReference type="NCBI Taxonomy" id="1492898"/>
    <lineage>
        <taxon>Bacteria</taxon>
        <taxon>Pseudomonadati</taxon>
        <taxon>Bacteroidota</taxon>
        <taxon>Chitinophagia</taxon>
        <taxon>Chitinophagales</taxon>
        <taxon>Chitinophagaceae</taxon>
        <taxon>Flavisolibacter</taxon>
    </lineage>
</organism>
<protein>
    <recommendedName>
        <fullName evidence="3">Endonuclease/exonuclease/phosphatase domain-containing protein</fullName>
    </recommendedName>
</protein>
<dbReference type="EMBL" id="CP011390">
    <property type="protein sequence ID" value="ANE53432.1"/>
    <property type="molecule type" value="Genomic_DNA"/>
</dbReference>
<sequence>MILLLGLLTLVFTLMTFLPLVKNDYWTFRILEYPRVQKLIIGTVLLLGCITTKGWLGEWFWWLFVANAICIAYLIGKIFPYTSLSPKEMKRVRAANAQNELKIFTCNVLQDNQQFKRLLQQISFTDPDVVFLVETDSAWETAMQVLKNNYPYSLKRPLSNTYGLLFYSRLPLRNGVIRFLAEDDIPSVKTIVVLPSGVEVQLYGLHPKPPVPKESLTSTAKDKELMKVAFEVEKQQKPCVVMGDLNDVAWSYVTELFRKVSGLIDPRRGRGFYSTFSANHWWMRFPLDYIFCSSHFGLVSMKRMPYNGSDHFAMFIHLQYHPKLKTVQEEPEADAKERADAAEKATAPAPNIEGI</sequence>
<keyword evidence="2" id="KW-0812">Transmembrane</keyword>
<accession>A0A172U2H9</accession>